<organism evidence="1 2">
    <name type="scientific">Bogoriella caseilytica</name>
    <dbReference type="NCBI Taxonomy" id="56055"/>
    <lineage>
        <taxon>Bacteria</taxon>
        <taxon>Bacillati</taxon>
        <taxon>Actinomycetota</taxon>
        <taxon>Actinomycetes</taxon>
        <taxon>Micrococcales</taxon>
        <taxon>Bogoriellaceae</taxon>
        <taxon>Bogoriella</taxon>
    </lineage>
</organism>
<keyword evidence="2" id="KW-1185">Reference proteome</keyword>
<dbReference type="Proteomes" id="UP000280668">
    <property type="component" value="Unassembled WGS sequence"/>
</dbReference>
<reference evidence="1 2" key="1">
    <citation type="submission" date="2018-11" db="EMBL/GenBank/DDBJ databases">
        <title>Sequencing the genomes of 1000 actinobacteria strains.</title>
        <authorList>
            <person name="Klenk H.-P."/>
        </authorList>
    </citation>
    <scope>NUCLEOTIDE SEQUENCE [LARGE SCALE GENOMIC DNA]</scope>
    <source>
        <strain evidence="1 2">DSM 11294</strain>
    </source>
</reference>
<comment type="caution">
    <text evidence="1">The sequence shown here is derived from an EMBL/GenBank/DDBJ whole genome shotgun (WGS) entry which is preliminary data.</text>
</comment>
<name>A0A3N2BA41_9MICO</name>
<evidence type="ECO:0000313" key="2">
    <source>
        <dbReference type="Proteomes" id="UP000280668"/>
    </source>
</evidence>
<accession>A0A3N2BA41</accession>
<dbReference type="AlphaFoldDB" id="A0A3N2BA41"/>
<proteinExistence type="predicted"/>
<gene>
    <name evidence="1" type="ORF">EDD31_0464</name>
</gene>
<protein>
    <submittedName>
        <fullName evidence="1">Uncharacterized protein</fullName>
    </submittedName>
</protein>
<evidence type="ECO:0000313" key="1">
    <source>
        <dbReference type="EMBL" id="ROR72117.1"/>
    </source>
</evidence>
<dbReference type="EMBL" id="RKHK01000001">
    <property type="protein sequence ID" value="ROR72117.1"/>
    <property type="molecule type" value="Genomic_DNA"/>
</dbReference>
<sequence length="53" mass="5572">MGADLNALRAVAENPEADGDLQFTETILAVVEDLDARLTAIEARLEGPSSQSS</sequence>
<dbReference type="RefSeq" id="WP_170163156.1">
    <property type="nucleotide sequence ID" value="NZ_RKHK01000001.1"/>
</dbReference>